<dbReference type="SUPFAM" id="SSF53697">
    <property type="entry name" value="SIS domain"/>
    <property type="match status" value="1"/>
</dbReference>
<proteinExistence type="predicted"/>
<dbReference type="PANTHER" id="PTHR30514:SF1">
    <property type="entry name" value="HTH-TYPE TRANSCRIPTIONAL REGULATOR HEXR-RELATED"/>
    <property type="match status" value="1"/>
</dbReference>
<dbReference type="EMBL" id="QGDL01000004">
    <property type="protein sequence ID" value="PWJ30266.1"/>
    <property type="molecule type" value="Genomic_DNA"/>
</dbReference>
<keyword evidence="3" id="KW-0804">Transcription</keyword>
<evidence type="ECO:0000256" key="1">
    <source>
        <dbReference type="ARBA" id="ARBA00023015"/>
    </source>
</evidence>
<feature type="domain" description="HTH rpiR-type" evidence="4">
    <location>
        <begin position="1"/>
        <end position="77"/>
    </location>
</feature>
<dbReference type="Proteomes" id="UP000245845">
    <property type="component" value="Unassembled WGS sequence"/>
</dbReference>
<dbReference type="Gene3D" id="1.10.10.10">
    <property type="entry name" value="Winged helix-like DNA-binding domain superfamily/Winged helix DNA-binding domain"/>
    <property type="match status" value="1"/>
</dbReference>
<dbReference type="PROSITE" id="PS51071">
    <property type="entry name" value="HTH_RPIR"/>
    <property type="match status" value="1"/>
</dbReference>
<keyword evidence="6" id="KW-1185">Reference proteome</keyword>
<evidence type="ECO:0000256" key="2">
    <source>
        <dbReference type="ARBA" id="ARBA00023125"/>
    </source>
</evidence>
<dbReference type="GO" id="GO:0097367">
    <property type="term" value="F:carbohydrate derivative binding"/>
    <property type="evidence" value="ECO:0007669"/>
    <property type="project" value="InterPro"/>
</dbReference>
<dbReference type="InterPro" id="IPR047640">
    <property type="entry name" value="RpiR-like"/>
</dbReference>
<dbReference type="CDD" id="cd05013">
    <property type="entry name" value="SIS_RpiR"/>
    <property type="match status" value="1"/>
</dbReference>
<dbReference type="Pfam" id="PF01380">
    <property type="entry name" value="SIS"/>
    <property type="match status" value="1"/>
</dbReference>
<dbReference type="InterPro" id="IPR001347">
    <property type="entry name" value="SIS_dom"/>
</dbReference>
<dbReference type="InterPro" id="IPR009057">
    <property type="entry name" value="Homeodomain-like_sf"/>
</dbReference>
<keyword evidence="2" id="KW-0238">DNA-binding</keyword>
<dbReference type="Pfam" id="PF01418">
    <property type="entry name" value="HTH_6"/>
    <property type="match status" value="1"/>
</dbReference>
<dbReference type="GO" id="GO:0003677">
    <property type="term" value="F:DNA binding"/>
    <property type="evidence" value="ECO:0007669"/>
    <property type="project" value="UniProtKB-KW"/>
</dbReference>
<evidence type="ECO:0000313" key="6">
    <source>
        <dbReference type="Proteomes" id="UP000245845"/>
    </source>
</evidence>
<dbReference type="InterPro" id="IPR036388">
    <property type="entry name" value="WH-like_DNA-bd_sf"/>
</dbReference>
<organism evidence="5 6">
    <name type="scientific">Faecalicatena orotica</name>
    <dbReference type="NCBI Taxonomy" id="1544"/>
    <lineage>
        <taxon>Bacteria</taxon>
        <taxon>Bacillati</taxon>
        <taxon>Bacillota</taxon>
        <taxon>Clostridia</taxon>
        <taxon>Lachnospirales</taxon>
        <taxon>Lachnospiraceae</taxon>
        <taxon>Faecalicatena</taxon>
    </lineage>
</organism>
<dbReference type="OrthoDB" id="1648815at2"/>
<reference evidence="5 6" key="1">
    <citation type="submission" date="2018-05" db="EMBL/GenBank/DDBJ databases">
        <title>The Hungate 1000. A catalogue of reference genomes from the rumen microbiome.</title>
        <authorList>
            <person name="Kelly W."/>
        </authorList>
    </citation>
    <scope>NUCLEOTIDE SEQUENCE [LARGE SCALE GENOMIC DNA]</scope>
    <source>
        <strain evidence="5 6">NLAE-zl-C242</strain>
    </source>
</reference>
<dbReference type="InterPro" id="IPR035472">
    <property type="entry name" value="RpiR-like_SIS"/>
</dbReference>
<dbReference type="RefSeq" id="WP_109730702.1">
    <property type="nucleotide sequence ID" value="NZ_BAAACK010000019.1"/>
</dbReference>
<evidence type="ECO:0000259" key="4">
    <source>
        <dbReference type="PROSITE" id="PS51071"/>
    </source>
</evidence>
<dbReference type="GO" id="GO:0003700">
    <property type="term" value="F:DNA-binding transcription factor activity"/>
    <property type="evidence" value="ECO:0007669"/>
    <property type="project" value="InterPro"/>
</dbReference>
<dbReference type="InterPro" id="IPR000281">
    <property type="entry name" value="HTH_RpiR"/>
</dbReference>
<gene>
    <name evidence="5" type="ORF">A8806_104134</name>
</gene>
<sequence length="251" mass="28933">MRLAQLMNQYYDKLSENDKAVLETILCEPVRFAQFSSEQVAAECHISRATLLRILRKIGLTSFSDLKLTLKEERSDKKAADVDFDAVCDIYHSLVDELNKFSYVHICKRLYESDTIYVYGTGNEQKTLAEEFKRIFLSAGKCVIELFDYGETEFMKKAFQKTDVFVVISLSGETRAGIEILNAVIPTGIYTISITRLQNNTISRMCRDNLYVATQTIQSQVSYELVSGFYMLLDMLFLNYLEYIREAEHED</sequence>
<name>A0A2Y9BBE2_9FIRM</name>
<dbReference type="GO" id="GO:1901135">
    <property type="term" value="P:carbohydrate derivative metabolic process"/>
    <property type="evidence" value="ECO:0007669"/>
    <property type="project" value="InterPro"/>
</dbReference>
<dbReference type="Gene3D" id="3.40.50.10490">
    <property type="entry name" value="Glucose-6-phosphate isomerase like protein, domain 1"/>
    <property type="match status" value="1"/>
</dbReference>
<protein>
    <submittedName>
        <fullName evidence="5">RpiR family transcriptional regulator</fullName>
    </submittedName>
</protein>
<comment type="caution">
    <text evidence="5">The sequence shown here is derived from an EMBL/GenBank/DDBJ whole genome shotgun (WGS) entry which is preliminary data.</text>
</comment>
<evidence type="ECO:0000313" key="5">
    <source>
        <dbReference type="EMBL" id="PWJ30266.1"/>
    </source>
</evidence>
<dbReference type="InterPro" id="IPR046348">
    <property type="entry name" value="SIS_dom_sf"/>
</dbReference>
<dbReference type="SUPFAM" id="SSF46689">
    <property type="entry name" value="Homeodomain-like"/>
    <property type="match status" value="1"/>
</dbReference>
<keyword evidence="1" id="KW-0805">Transcription regulation</keyword>
<dbReference type="PANTHER" id="PTHR30514">
    <property type="entry name" value="GLUCOKINASE"/>
    <property type="match status" value="1"/>
</dbReference>
<dbReference type="AlphaFoldDB" id="A0A2Y9BBE2"/>
<accession>A0A2Y9BBE2</accession>
<evidence type="ECO:0000256" key="3">
    <source>
        <dbReference type="ARBA" id="ARBA00023163"/>
    </source>
</evidence>